<evidence type="ECO:0000256" key="2">
    <source>
        <dbReference type="ARBA" id="ARBA00022638"/>
    </source>
</evidence>
<keyword evidence="2" id="KW-0081">Bacteriolytic enzyme</keyword>
<evidence type="ECO:0000313" key="3">
    <source>
        <dbReference type="EMBL" id="GCD97828.1"/>
    </source>
</evidence>
<gene>
    <name evidence="3" type="ORF">EHYA_05525</name>
</gene>
<keyword evidence="4" id="KW-1185">Reference proteome</keyword>
<dbReference type="InterPro" id="IPR052619">
    <property type="entry name" value="Phage_lysozyme-like"/>
</dbReference>
<sequence length="301" mass="32203">MPIRLPRLRRAALSTALTGLLMVGVLGINLSTASAQGGGGGPTPQDPADGPVIPGRCPTGYSRVIVRSDDFRTYVADMSGPWGLKGSGSAYMGALGHRFVGVGFDLERPDAREMLTAVGANYDDVLTKGAALDERQAAVLFEATFLEAHRRAYRLMPDLGSIPEASRQAALIDVLFSNSTEPDSSLQRLVNAVKSKDFSEASVVIDGLNYNGTAKVNDSDIMRSGVRCVVKLPVIRPPSRVTIKPADGNPVIDFPGTKPKFPYPETQHACSENVVGVYFNGVHVGNIDIGCKNIVIWFMLD</sequence>
<dbReference type="EMBL" id="BIFH01000025">
    <property type="protein sequence ID" value="GCD97828.1"/>
    <property type="molecule type" value="Genomic_DNA"/>
</dbReference>
<organism evidence="3 4">
    <name type="scientific">Embleya hyalina</name>
    <dbReference type="NCBI Taxonomy" id="516124"/>
    <lineage>
        <taxon>Bacteria</taxon>
        <taxon>Bacillati</taxon>
        <taxon>Actinomycetota</taxon>
        <taxon>Actinomycetes</taxon>
        <taxon>Kitasatosporales</taxon>
        <taxon>Streptomycetaceae</taxon>
        <taxon>Embleya</taxon>
    </lineage>
</organism>
<keyword evidence="1" id="KW-0929">Antimicrobial</keyword>
<dbReference type="PANTHER" id="PTHR37406">
    <property type="entry name" value="T4-TYPE LYSOZYME 1-RELATED"/>
    <property type="match status" value="1"/>
</dbReference>
<dbReference type="SUPFAM" id="SSF53955">
    <property type="entry name" value="Lysozyme-like"/>
    <property type="match status" value="1"/>
</dbReference>
<dbReference type="InterPro" id="IPR023347">
    <property type="entry name" value="Lysozyme_dom_sf"/>
</dbReference>
<dbReference type="InterPro" id="IPR023346">
    <property type="entry name" value="Lysozyme-like_dom_sf"/>
</dbReference>
<reference evidence="3 4" key="1">
    <citation type="submission" date="2018-12" db="EMBL/GenBank/DDBJ databases">
        <title>Draft genome sequence of Embleya hyalina NBRC 13850T.</title>
        <authorList>
            <person name="Komaki H."/>
            <person name="Hosoyama A."/>
            <person name="Kimura A."/>
            <person name="Ichikawa N."/>
            <person name="Tamura T."/>
        </authorList>
    </citation>
    <scope>NUCLEOTIDE SEQUENCE [LARGE SCALE GENOMIC DNA]</scope>
    <source>
        <strain evidence="3 4">NBRC 13850</strain>
    </source>
</reference>
<dbReference type="AlphaFoldDB" id="A0A401YT76"/>
<comment type="caution">
    <text evidence="3">The sequence shown here is derived from an EMBL/GenBank/DDBJ whole genome shotgun (WGS) entry which is preliminary data.</text>
</comment>
<dbReference type="GO" id="GO:0003796">
    <property type="term" value="F:lysozyme activity"/>
    <property type="evidence" value="ECO:0007669"/>
    <property type="project" value="InterPro"/>
</dbReference>
<dbReference type="Gene3D" id="1.10.530.40">
    <property type="match status" value="1"/>
</dbReference>
<accession>A0A401YT76</accession>
<evidence type="ECO:0000313" key="4">
    <source>
        <dbReference type="Proteomes" id="UP000286931"/>
    </source>
</evidence>
<name>A0A401YT76_9ACTN</name>
<dbReference type="GO" id="GO:0031640">
    <property type="term" value="P:killing of cells of another organism"/>
    <property type="evidence" value="ECO:0007669"/>
    <property type="project" value="UniProtKB-KW"/>
</dbReference>
<dbReference type="PANTHER" id="PTHR37406:SF1">
    <property type="entry name" value="T4-TYPE LYSOZYME 1-RELATED"/>
    <property type="match status" value="1"/>
</dbReference>
<protein>
    <submittedName>
        <fullName evidence="3">Uncharacterized protein</fullName>
    </submittedName>
</protein>
<evidence type="ECO:0000256" key="1">
    <source>
        <dbReference type="ARBA" id="ARBA00022529"/>
    </source>
</evidence>
<dbReference type="GO" id="GO:0042742">
    <property type="term" value="P:defense response to bacterium"/>
    <property type="evidence" value="ECO:0007669"/>
    <property type="project" value="UniProtKB-KW"/>
</dbReference>
<dbReference type="Proteomes" id="UP000286931">
    <property type="component" value="Unassembled WGS sequence"/>
</dbReference>
<proteinExistence type="predicted"/>